<proteinExistence type="predicted"/>
<comment type="caution">
    <text evidence="1">The sequence shown here is derived from an EMBL/GenBank/DDBJ whole genome shotgun (WGS) entry which is preliminary data.</text>
</comment>
<evidence type="ECO:0000313" key="1">
    <source>
        <dbReference type="EMBL" id="OXA54176.1"/>
    </source>
</evidence>
<name>A0A226EBW3_FOLCA</name>
<accession>A0A226EBW3</accession>
<reference evidence="1 2" key="1">
    <citation type="submission" date="2015-12" db="EMBL/GenBank/DDBJ databases">
        <title>The genome of Folsomia candida.</title>
        <authorList>
            <person name="Faddeeva A."/>
            <person name="Derks M.F."/>
            <person name="Anvar Y."/>
            <person name="Smit S."/>
            <person name="Van Straalen N."/>
            <person name="Roelofs D."/>
        </authorList>
    </citation>
    <scope>NUCLEOTIDE SEQUENCE [LARGE SCALE GENOMIC DNA]</scope>
    <source>
        <strain evidence="1 2">VU population</strain>
        <tissue evidence="1">Whole body</tissue>
    </source>
</reference>
<sequence>MCSNRHTSVKACKKCLILECYKLSTYSVHAFAEGYRLRLQHWINAEGAVCSWLPLQDVKECRFVSKMWDDGAIPILKKRSTIRIKCNHNTTGRYPAARPISDLASIGIPDNVEIIIEDKTPNRTLFQATLGLIKEGTVSFKNLKLNGPINTSRKAALLQQLLQGSYRTLTKLWIGLTYWSDDIYLLLPDPLVVKEFNSVQKLDLSSIQLGSYTLRNVSNLALSYLPAYTATLLAFTPERVGNAYLTRGRVIELGGEIG</sequence>
<dbReference type="Proteomes" id="UP000198287">
    <property type="component" value="Unassembled WGS sequence"/>
</dbReference>
<protein>
    <submittedName>
        <fullName evidence="1">Uncharacterized protein</fullName>
    </submittedName>
</protein>
<keyword evidence="2" id="KW-1185">Reference proteome</keyword>
<organism evidence="1 2">
    <name type="scientific">Folsomia candida</name>
    <name type="common">Springtail</name>
    <dbReference type="NCBI Taxonomy" id="158441"/>
    <lineage>
        <taxon>Eukaryota</taxon>
        <taxon>Metazoa</taxon>
        <taxon>Ecdysozoa</taxon>
        <taxon>Arthropoda</taxon>
        <taxon>Hexapoda</taxon>
        <taxon>Collembola</taxon>
        <taxon>Entomobryomorpha</taxon>
        <taxon>Isotomoidea</taxon>
        <taxon>Isotomidae</taxon>
        <taxon>Proisotominae</taxon>
        <taxon>Folsomia</taxon>
    </lineage>
</organism>
<gene>
    <name evidence="1" type="ORF">Fcan01_11309</name>
</gene>
<evidence type="ECO:0000313" key="2">
    <source>
        <dbReference type="Proteomes" id="UP000198287"/>
    </source>
</evidence>
<dbReference type="EMBL" id="LNIX01000005">
    <property type="protein sequence ID" value="OXA54176.1"/>
    <property type="molecule type" value="Genomic_DNA"/>
</dbReference>
<dbReference type="AlphaFoldDB" id="A0A226EBW3"/>